<accession>A0A6J4KHG8</accession>
<feature type="non-terminal residue" evidence="1">
    <location>
        <position position="1"/>
    </location>
</feature>
<name>A0A6J4KHG8_9CHLR</name>
<reference evidence="1" key="1">
    <citation type="submission" date="2020-02" db="EMBL/GenBank/DDBJ databases">
        <authorList>
            <person name="Meier V. D."/>
        </authorList>
    </citation>
    <scope>NUCLEOTIDE SEQUENCE</scope>
    <source>
        <strain evidence="1">AVDCRST_MAG93</strain>
    </source>
</reference>
<dbReference type="EMBL" id="CADCTR010001661">
    <property type="protein sequence ID" value="CAA9306201.1"/>
    <property type="molecule type" value="Genomic_DNA"/>
</dbReference>
<proteinExistence type="predicted"/>
<protein>
    <submittedName>
        <fullName evidence="1">Uncharacterized protein</fullName>
    </submittedName>
</protein>
<dbReference type="AlphaFoldDB" id="A0A6J4KHG8"/>
<evidence type="ECO:0000313" key="1">
    <source>
        <dbReference type="EMBL" id="CAA9306201.1"/>
    </source>
</evidence>
<organism evidence="1">
    <name type="scientific">uncultured Chloroflexia bacterium</name>
    <dbReference type="NCBI Taxonomy" id="1672391"/>
    <lineage>
        <taxon>Bacteria</taxon>
        <taxon>Bacillati</taxon>
        <taxon>Chloroflexota</taxon>
        <taxon>Chloroflexia</taxon>
        <taxon>environmental samples</taxon>
    </lineage>
</organism>
<sequence length="105" mass="12061">VRREIHGRVMRLEVDQHLSFFELKPYSFTVARFQTDIRRGPERDRALIELKTCYDAWQGTCTGGKAITRANLSAVAQSNRLDAIGTLNENRVRLHDIRADETLFG</sequence>
<gene>
    <name evidence="1" type="ORF">AVDCRST_MAG93-4925</name>
</gene>